<sequence>MQVLLLCRKIYGALRKDSKSSEGCTADFRKDTEPVHKKIPFEIGFEKG</sequence>
<reference evidence="1 2" key="1">
    <citation type="submission" date="2016-02" db="EMBL/GenBank/DDBJ databases">
        <authorList>
            <consortium name="Pathogen Informatics"/>
        </authorList>
    </citation>
    <scope>NUCLEOTIDE SEQUENCE [LARGE SCALE GENOMIC DNA]</scope>
    <source>
        <strain evidence="1 2">LSS31</strain>
    </source>
</reference>
<proteinExistence type="predicted"/>
<dbReference type="EMBL" id="FIGG01000005">
    <property type="protein sequence ID" value="CYU81445.1"/>
    <property type="molecule type" value="Genomic_DNA"/>
</dbReference>
<name>A0A0Z8CCR7_STRSU</name>
<accession>A0A0Z8CCR7</accession>
<protein>
    <submittedName>
        <fullName evidence="1">Uncharacterized protein</fullName>
    </submittedName>
</protein>
<gene>
    <name evidence="1" type="ORF">ERS132393_01412</name>
</gene>
<dbReference type="AlphaFoldDB" id="A0A0Z8CCR7"/>
<dbReference type="Proteomes" id="UP000072530">
    <property type="component" value="Unassembled WGS sequence"/>
</dbReference>
<organism evidence="1 2">
    <name type="scientific">Streptococcus suis</name>
    <dbReference type="NCBI Taxonomy" id="1307"/>
    <lineage>
        <taxon>Bacteria</taxon>
        <taxon>Bacillati</taxon>
        <taxon>Bacillota</taxon>
        <taxon>Bacilli</taxon>
        <taxon>Lactobacillales</taxon>
        <taxon>Streptococcaceae</taxon>
        <taxon>Streptococcus</taxon>
    </lineage>
</organism>
<evidence type="ECO:0000313" key="1">
    <source>
        <dbReference type="EMBL" id="CYU81445.1"/>
    </source>
</evidence>
<evidence type="ECO:0000313" key="2">
    <source>
        <dbReference type="Proteomes" id="UP000072530"/>
    </source>
</evidence>